<dbReference type="EMBL" id="JAIWYP010000001">
    <property type="protein sequence ID" value="KAH3891154.1"/>
    <property type="molecule type" value="Genomic_DNA"/>
</dbReference>
<evidence type="ECO:0000259" key="4">
    <source>
        <dbReference type="PROSITE" id="PS50118"/>
    </source>
</evidence>
<keyword evidence="1 2" id="KW-0238">DNA-binding</keyword>
<reference evidence="5" key="2">
    <citation type="submission" date="2020-11" db="EMBL/GenBank/DDBJ databases">
        <authorList>
            <person name="McCartney M.A."/>
            <person name="Auch B."/>
            <person name="Kono T."/>
            <person name="Mallez S."/>
            <person name="Becker A."/>
            <person name="Gohl D.M."/>
            <person name="Silverstein K.A.T."/>
            <person name="Koren S."/>
            <person name="Bechman K.B."/>
            <person name="Herman A."/>
            <person name="Abrahante J.E."/>
            <person name="Garbe J."/>
        </authorList>
    </citation>
    <scope>NUCLEOTIDE SEQUENCE</scope>
    <source>
        <strain evidence="5">Duluth1</strain>
        <tissue evidence="5">Whole animal</tissue>
    </source>
</reference>
<dbReference type="Gene3D" id="1.10.30.10">
    <property type="entry name" value="High mobility group box domain"/>
    <property type="match status" value="1"/>
</dbReference>
<evidence type="ECO:0000313" key="6">
    <source>
        <dbReference type="Proteomes" id="UP000828390"/>
    </source>
</evidence>
<dbReference type="SMART" id="SM00398">
    <property type="entry name" value="HMG"/>
    <property type="match status" value="1"/>
</dbReference>
<dbReference type="GO" id="GO:0005634">
    <property type="term" value="C:nucleus"/>
    <property type="evidence" value="ECO:0007669"/>
    <property type="project" value="UniProtKB-UniRule"/>
</dbReference>
<dbReference type="PROSITE" id="PS50118">
    <property type="entry name" value="HMG_BOX_2"/>
    <property type="match status" value="1"/>
</dbReference>
<organism evidence="5 6">
    <name type="scientific">Dreissena polymorpha</name>
    <name type="common">Zebra mussel</name>
    <name type="synonym">Mytilus polymorpha</name>
    <dbReference type="NCBI Taxonomy" id="45954"/>
    <lineage>
        <taxon>Eukaryota</taxon>
        <taxon>Metazoa</taxon>
        <taxon>Spiralia</taxon>
        <taxon>Lophotrochozoa</taxon>
        <taxon>Mollusca</taxon>
        <taxon>Bivalvia</taxon>
        <taxon>Autobranchia</taxon>
        <taxon>Heteroconchia</taxon>
        <taxon>Euheterodonta</taxon>
        <taxon>Imparidentia</taxon>
        <taxon>Neoheterodontei</taxon>
        <taxon>Myida</taxon>
        <taxon>Dreissenoidea</taxon>
        <taxon>Dreissenidae</taxon>
        <taxon>Dreissena</taxon>
    </lineage>
</organism>
<gene>
    <name evidence="5" type="ORF">DPMN_015243</name>
</gene>
<dbReference type="GO" id="GO:0003677">
    <property type="term" value="F:DNA binding"/>
    <property type="evidence" value="ECO:0007669"/>
    <property type="project" value="UniProtKB-UniRule"/>
</dbReference>
<dbReference type="GO" id="GO:0006357">
    <property type="term" value="P:regulation of transcription by RNA polymerase II"/>
    <property type="evidence" value="ECO:0007669"/>
    <property type="project" value="TreeGrafter"/>
</dbReference>
<reference evidence="5" key="1">
    <citation type="journal article" date="2019" name="bioRxiv">
        <title>The Genome of the Zebra Mussel, Dreissena polymorpha: A Resource for Invasive Species Research.</title>
        <authorList>
            <person name="McCartney M.A."/>
            <person name="Auch B."/>
            <person name="Kono T."/>
            <person name="Mallez S."/>
            <person name="Zhang Y."/>
            <person name="Obille A."/>
            <person name="Becker A."/>
            <person name="Abrahante J.E."/>
            <person name="Garbe J."/>
            <person name="Badalamenti J.P."/>
            <person name="Herman A."/>
            <person name="Mangelson H."/>
            <person name="Liachko I."/>
            <person name="Sullivan S."/>
            <person name="Sone E.D."/>
            <person name="Koren S."/>
            <person name="Silverstein K.A.T."/>
            <person name="Beckman K.B."/>
            <person name="Gohl D.M."/>
        </authorList>
    </citation>
    <scope>NUCLEOTIDE SEQUENCE</scope>
    <source>
        <strain evidence="5">Duluth1</strain>
        <tissue evidence="5">Whole animal</tissue>
    </source>
</reference>
<dbReference type="PANTHER" id="PTHR48112">
    <property type="entry name" value="HIGH MOBILITY GROUP PROTEIN DSP1"/>
    <property type="match status" value="1"/>
</dbReference>
<dbReference type="AlphaFoldDB" id="A0A9D4NCF9"/>
<evidence type="ECO:0000313" key="5">
    <source>
        <dbReference type="EMBL" id="KAH3891154.1"/>
    </source>
</evidence>
<proteinExistence type="predicted"/>
<keyword evidence="2" id="KW-0539">Nucleus</keyword>
<name>A0A9D4NCF9_DREPO</name>
<feature type="region of interest" description="Disordered" evidence="3">
    <location>
        <begin position="1"/>
        <end position="20"/>
    </location>
</feature>
<sequence>MRRLRRLAKKEDNDPNKPKRPQTAYFLWFMERWAQIIEENPGFSVVEISKKAGKLWAGMSAEDKEVVTNMVFYVRVYTVFSFFNSN</sequence>
<dbReference type="PANTHER" id="PTHR48112:SF22">
    <property type="entry name" value="MITOCHONDRIAL TRANSCRIPTION FACTOR A, ISOFORM B"/>
    <property type="match status" value="1"/>
</dbReference>
<evidence type="ECO:0000256" key="2">
    <source>
        <dbReference type="PROSITE-ProRule" id="PRU00267"/>
    </source>
</evidence>
<keyword evidence="6" id="KW-1185">Reference proteome</keyword>
<comment type="caution">
    <text evidence="5">The sequence shown here is derived from an EMBL/GenBank/DDBJ whole genome shotgun (WGS) entry which is preliminary data.</text>
</comment>
<dbReference type="Proteomes" id="UP000828390">
    <property type="component" value="Unassembled WGS sequence"/>
</dbReference>
<evidence type="ECO:0000256" key="3">
    <source>
        <dbReference type="SAM" id="MobiDB-lite"/>
    </source>
</evidence>
<feature type="DNA-binding region" description="HMG box" evidence="2">
    <location>
        <begin position="18"/>
        <end position="65"/>
    </location>
</feature>
<dbReference type="Pfam" id="PF00505">
    <property type="entry name" value="HMG_box"/>
    <property type="match status" value="1"/>
</dbReference>
<accession>A0A9D4NCF9</accession>
<protein>
    <recommendedName>
        <fullName evidence="4">HMG box domain-containing protein</fullName>
    </recommendedName>
</protein>
<evidence type="ECO:0000256" key="1">
    <source>
        <dbReference type="ARBA" id="ARBA00023125"/>
    </source>
</evidence>
<feature type="domain" description="HMG box" evidence="4">
    <location>
        <begin position="18"/>
        <end position="65"/>
    </location>
</feature>
<dbReference type="SUPFAM" id="SSF47095">
    <property type="entry name" value="HMG-box"/>
    <property type="match status" value="1"/>
</dbReference>
<dbReference type="InterPro" id="IPR050342">
    <property type="entry name" value="HMGB"/>
</dbReference>
<dbReference type="InterPro" id="IPR009071">
    <property type="entry name" value="HMG_box_dom"/>
</dbReference>
<dbReference type="InterPro" id="IPR036910">
    <property type="entry name" value="HMG_box_dom_sf"/>
</dbReference>
<dbReference type="CDD" id="cd21994">
    <property type="entry name" value="HMG-box_SSRP1-like"/>
    <property type="match status" value="1"/>
</dbReference>